<proteinExistence type="predicted"/>
<dbReference type="AlphaFoldDB" id="A0A5N5TNG9"/>
<dbReference type="InterPro" id="IPR036508">
    <property type="entry name" value="Chitin-bd_dom_sf"/>
</dbReference>
<evidence type="ECO:0000313" key="3">
    <source>
        <dbReference type="EMBL" id="KAB7507715.1"/>
    </source>
</evidence>
<evidence type="ECO:0000313" key="4">
    <source>
        <dbReference type="Proteomes" id="UP000326759"/>
    </source>
</evidence>
<name>A0A5N5TNG9_9CRUS</name>
<evidence type="ECO:0000256" key="1">
    <source>
        <dbReference type="SAM" id="MobiDB-lite"/>
    </source>
</evidence>
<gene>
    <name evidence="3" type="ORF">Anas_01529</name>
</gene>
<feature type="compositionally biased region" description="Low complexity" evidence="1">
    <location>
        <begin position="209"/>
        <end position="231"/>
    </location>
</feature>
<dbReference type="Pfam" id="PF01607">
    <property type="entry name" value="CBM_14"/>
    <property type="match status" value="1"/>
</dbReference>
<dbReference type="SUPFAM" id="SSF57625">
    <property type="entry name" value="Invertebrate chitin-binding proteins"/>
    <property type="match status" value="1"/>
</dbReference>
<organism evidence="3 4">
    <name type="scientific">Armadillidium nasatum</name>
    <dbReference type="NCBI Taxonomy" id="96803"/>
    <lineage>
        <taxon>Eukaryota</taxon>
        <taxon>Metazoa</taxon>
        <taxon>Ecdysozoa</taxon>
        <taxon>Arthropoda</taxon>
        <taxon>Crustacea</taxon>
        <taxon>Multicrustacea</taxon>
        <taxon>Malacostraca</taxon>
        <taxon>Eumalacostraca</taxon>
        <taxon>Peracarida</taxon>
        <taxon>Isopoda</taxon>
        <taxon>Oniscidea</taxon>
        <taxon>Crinocheta</taxon>
        <taxon>Armadillidiidae</taxon>
        <taxon>Armadillidium</taxon>
    </lineage>
</organism>
<protein>
    <recommendedName>
        <fullName evidence="2">Chitin-binding type-2 domain-containing protein</fullName>
    </recommendedName>
</protein>
<sequence length="341" mass="37943">MNADFRYPNTIVEPLPECPYVGVFPHPNNCYWYYRCHSHYEGYYHRTFYQCEPGTVFNDALDQCTLEGTTKCRIGLKHCNRYTKCTVWDYTYYNCNEYDVCSPASGEPVRMTLCLQSKRECRNCLLSEDVCGTGMSYSPSDDSCHLSPDHPLVTCKLNTTSTASPYSSPTLYQTQSLYPSPTPSQTPSLYPSPTPSQTPSLYPSPTPSQTPSQYPSSTPSQTPSQTSSLYPSPTPSQTPSPSSSAMTTTITEYSCDNCSISTSNCNSYEVCPDGDTEVSLILCPKATRVCLPCQSEENVCDEGKYFSMQDSKCYSDPDAIFLKSAYNNIGVLEQIIMPRGI</sequence>
<accession>A0A5N5TNG9</accession>
<feature type="compositionally biased region" description="Pro residues" evidence="1">
    <location>
        <begin position="180"/>
        <end position="208"/>
    </location>
</feature>
<feature type="domain" description="Chitin-binding type-2" evidence="2">
    <location>
        <begin position="15"/>
        <end position="74"/>
    </location>
</feature>
<dbReference type="Proteomes" id="UP000326759">
    <property type="component" value="Unassembled WGS sequence"/>
</dbReference>
<reference evidence="3 4" key="1">
    <citation type="journal article" date="2019" name="PLoS Biol.">
        <title>Sex chromosomes control vertical transmission of feminizing Wolbachia symbionts in an isopod.</title>
        <authorList>
            <person name="Becking T."/>
            <person name="Chebbi M.A."/>
            <person name="Giraud I."/>
            <person name="Moumen B."/>
            <person name="Laverre T."/>
            <person name="Caubet Y."/>
            <person name="Peccoud J."/>
            <person name="Gilbert C."/>
            <person name="Cordaux R."/>
        </authorList>
    </citation>
    <scope>NUCLEOTIDE SEQUENCE [LARGE SCALE GENOMIC DNA]</scope>
    <source>
        <strain evidence="3">ANa2</strain>
        <tissue evidence="3">Whole body excluding digestive tract and cuticle</tissue>
    </source>
</reference>
<keyword evidence="4" id="KW-1185">Reference proteome</keyword>
<dbReference type="PROSITE" id="PS50940">
    <property type="entry name" value="CHIT_BIND_II"/>
    <property type="match status" value="1"/>
</dbReference>
<dbReference type="GO" id="GO:0005576">
    <property type="term" value="C:extracellular region"/>
    <property type="evidence" value="ECO:0007669"/>
    <property type="project" value="InterPro"/>
</dbReference>
<dbReference type="InterPro" id="IPR002557">
    <property type="entry name" value="Chitin-bd_dom"/>
</dbReference>
<feature type="region of interest" description="Disordered" evidence="1">
    <location>
        <begin position="165"/>
        <end position="246"/>
    </location>
</feature>
<feature type="compositionally biased region" description="Low complexity" evidence="1">
    <location>
        <begin position="165"/>
        <end position="179"/>
    </location>
</feature>
<dbReference type="EMBL" id="SEYY01000256">
    <property type="protein sequence ID" value="KAB7507715.1"/>
    <property type="molecule type" value="Genomic_DNA"/>
</dbReference>
<evidence type="ECO:0000259" key="2">
    <source>
        <dbReference type="PROSITE" id="PS50940"/>
    </source>
</evidence>
<dbReference type="OrthoDB" id="6367495at2759"/>
<dbReference type="Gene3D" id="2.170.140.10">
    <property type="entry name" value="Chitin binding domain"/>
    <property type="match status" value="1"/>
</dbReference>
<dbReference type="GO" id="GO:0008061">
    <property type="term" value="F:chitin binding"/>
    <property type="evidence" value="ECO:0007669"/>
    <property type="project" value="InterPro"/>
</dbReference>
<dbReference type="SMART" id="SM00494">
    <property type="entry name" value="ChtBD2"/>
    <property type="match status" value="1"/>
</dbReference>
<comment type="caution">
    <text evidence="3">The sequence shown here is derived from an EMBL/GenBank/DDBJ whole genome shotgun (WGS) entry which is preliminary data.</text>
</comment>